<reference evidence="1" key="1">
    <citation type="submission" date="2014-09" db="EMBL/GenBank/DDBJ databases">
        <authorList>
            <person name="Magalhaes I.L.F."/>
            <person name="Oliveira U."/>
            <person name="Santos F.R."/>
            <person name="Vidigal T.H.D.A."/>
            <person name="Brescovit A.D."/>
            <person name="Santos A.J."/>
        </authorList>
    </citation>
    <scope>NUCLEOTIDE SEQUENCE</scope>
    <source>
        <tissue evidence="1">Shoot tissue taken approximately 20 cm above the soil surface</tissue>
    </source>
</reference>
<sequence>MLVQKSHINLMKHYLCTSLSPSHVHPSMNETLYS</sequence>
<dbReference type="AlphaFoldDB" id="A0A0A9C0A0"/>
<dbReference type="EMBL" id="GBRH01231060">
    <property type="protein sequence ID" value="JAD66835.1"/>
    <property type="molecule type" value="Transcribed_RNA"/>
</dbReference>
<proteinExistence type="predicted"/>
<protein>
    <submittedName>
        <fullName evidence="1">Uncharacterized protein</fullName>
    </submittedName>
</protein>
<name>A0A0A9C0A0_ARUDO</name>
<reference evidence="1" key="2">
    <citation type="journal article" date="2015" name="Data Brief">
        <title>Shoot transcriptome of the giant reed, Arundo donax.</title>
        <authorList>
            <person name="Barrero R.A."/>
            <person name="Guerrero F.D."/>
            <person name="Moolhuijzen P."/>
            <person name="Goolsby J.A."/>
            <person name="Tidwell J."/>
            <person name="Bellgard S.E."/>
            <person name="Bellgard M.I."/>
        </authorList>
    </citation>
    <scope>NUCLEOTIDE SEQUENCE</scope>
    <source>
        <tissue evidence="1">Shoot tissue taken approximately 20 cm above the soil surface</tissue>
    </source>
</reference>
<organism evidence="1">
    <name type="scientific">Arundo donax</name>
    <name type="common">Giant reed</name>
    <name type="synonym">Donax arundinaceus</name>
    <dbReference type="NCBI Taxonomy" id="35708"/>
    <lineage>
        <taxon>Eukaryota</taxon>
        <taxon>Viridiplantae</taxon>
        <taxon>Streptophyta</taxon>
        <taxon>Embryophyta</taxon>
        <taxon>Tracheophyta</taxon>
        <taxon>Spermatophyta</taxon>
        <taxon>Magnoliopsida</taxon>
        <taxon>Liliopsida</taxon>
        <taxon>Poales</taxon>
        <taxon>Poaceae</taxon>
        <taxon>PACMAD clade</taxon>
        <taxon>Arundinoideae</taxon>
        <taxon>Arundineae</taxon>
        <taxon>Arundo</taxon>
    </lineage>
</organism>
<evidence type="ECO:0000313" key="1">
    <source>
        <dbReference type="EMBL" id="JAD66835.1"/>
    </source>
</evidence>
<accession>A0A0A9C0A0</accession>